<proteinExistence type="predicted"/>
<dbReference type="OMA" id="DLYGCHG"/>
<dbReference type="PANTHER" id="PTHR28110">
    <property type="entry name" value="TRANSMEMBRANE PROTEIN"/>
    <property type="match status" value="1"/>
</dbReference>
<evidence type="ECO:0000313" key="1">
    <source>
        <dbReference type="EMBL" id="SCW03374.1"/>
    </source>
</evidence>
<sequence length="296" mass="34697">MTKDSLIIVPCHSVWNVLHSGQEPNYGQNPDQWFLAPFQHEGQDHLLFIMHSLLAIEQLSKNISNSILLFSGSQTKRGAGIMSEAQSYYLQIYKLLNAIDNDLALPDSLRSEEIIITHCRRIISNLSTQNVSLKELFENHISTEEFALDSFENLIYSIGRFYELVKRYPSFIKIVGFGFKRTRFLNCHAPAIDFPEQNIEYIPMDPIPNFTDCTRLDDYYDDLYLQEKKNALDLFQVDWYGTKESLYKKKVQRNPFKRYHQYPLPVSFQGPIENDQEFFETYVKGKMPWSRAKHEL</sequence>
<reference evidence="1 2" key="1">
    <citation type="submission" date="2016-03" db="EMBL/GenBank/DDBJ databases">
        <authorList>
            <person name="Devillers H."/>
        </authorList>
    </citation>
    <scope>NUCLEOTIDE SEQUENCE [LARGE SCALE GENOMIC DNA]</scope>
    <source>
        <strain evidence="1">CBS 6772</strain>
    </source>
</reference>
<dbReference type="InterPro" id="IPR055323">
    <property type="entry name" value="C57A10.07/YOR238W"/>
</dbReference>
<dbReference type="GO" id="GO:0005737">
    <property type="term" value="C:cytoplasm"/>
    <property type="evidence" value="ECO:0007669"/>
    <property type="project" value="TreeGrafter"/>
</dbReference>
<dbReference type="PANTHER" id="PTHR28110:SF1">
    <property type="entry name" value="TRANSMEMBRANE PROTEIN"/>
    <property type="match status" value="1"/>
</dbReference>
<name>A0A1G4MHQ2_LACFM</name>
<accession>A0A1G4MHQ2</accession>
<gene>
    <name evidence="1" type="ORF">LAFE_0G09010G</name>
</gene>
<evidence type="ECO:0000313" key="2">
    <source>
        <dbReference type="Proteomes" id="UP000190831"/>
    </source>
</evidence>
<dbReference type="EMBL" id="LT598486">
    <property type="protein sequence ID" value="SCW03374.1"/>
    <property type="molecule type" value="Genomic_DNA"/>
</dbReference>
<dbReference type="OrthoDB" id="4347at2759"/>
<dbReference type="AlphaFoldDB" id="A0A1G4MHQ2"/>
<protein>
    <submittedName>
        <fullName evidence="1">LAFE_0G09010g1_1</fullName>
    </submittedName>
</protein>
<organism evidence="1 2">
    <name type="scientific">Lachancea fermentati</name>
    <name type="common">Zygosaccharomyces fermentati</name>
    <dbReference type="NCBI Taxonomy" id="4955"/>
    <lineage>
        <taxon>Eukaryota</taxon>
        <taxon>Fungi</taxon>
        <taxon>Dikarya</taxon>
        <taxon>Ascomycota</taxon>
        <taxon>Saccharomycotina</taxon>
        <taxon>Saccharomycetes</taxon>
        <taxon>Saccharomycetales</taxon>
        <taxon>Saccharomycetaceae</taxon>
        <taxon>Lachancea</taxon>
    </lineage>
</organism>
<dbReference type="Proteomes" id="UP000190831">
    <property type="component" value="Chromosome G"/>
</dbReference>
<keyword evidence="2" id="KW-1185">Reference proteome</keyword>